<keyword evidence="2" id="KW-1185">Reference proteome</keyword>
<name>A0ACB8BAM4_9AGAM</name>
<gene>
    <name evidence="1" type="ORF">BV22DRAFT_1037420</name>
</gene>
<comment type="caution">
    <text evidence="1">The sequence shown here is derived from an EMBL/GenBank/DDBJ whole genome shotgun (WGS) entry which is preliminary data.</text>
</comment>
<sequence>MMQLQSVYSERVWSPNCLHKRPTTKTPGQKNEVRSVQHKHRVPTCRHSLALAV</sequence>
<evidence type="ECO:0000313" key="1">
    <source>
        <dbReference type="EMBL" id="KAH7922524.1"/>
    </source>
</evidence>
<feature type="non-terminal residue" evidence="1">
    <location>
        <position position="53"/>
    </location>
</feature>
<reference evidence="1" key="1">
    <citation type="journal article" date="2021" name="New Phytol.">
        <title>Evolutionary innovations through gain and loss of genes in the ectomycorrhizal Boletales.</title>
        <authorList>
            <person name="Wu G."/>
            <person name="Miyauchi S."/>
            <person name="Morin E."/>
            <person name="Kuo A."/>
            <person name="Drula E."/>
            <person name="Varga T."/>
            <person name="Kohler A."/>
            <person name="Feng B."/>
            <person name="Cao Y."/>
            <person name="Lipzen A."/>
            <person name="Daum C."/>
            <person name="Hundley H."/>
            <person name="Pangilinan J."/>
            <person name="Johnson J."/>
            <person name="Barry K."/>
            <person name="LaButti K."/>
            <person name="Ng V."/>
            <person name="Ahrendt S."/>
            <person name="Min B."/>
            <person name="Choi I.G."/>
            <person name="Park H."/>
            <person name="Plett J.M."/>
            <person name="Magnuson J."/>
            <person name="Spatafora J.W."/>
            <person name="Nagy L.G."/>
            <person name="Henrissat B."/>
            <person name="Grigoriev I.V."/>
            <person name="Yang Z.L."/>
            <person name="Xu J."/>
            <person name="Martin F.M."/>
        </authorList>
    </citation>
    <scope>NUCLEOTIDE SEQUENCE</scope>
    <source>
        <strain evidence="1">KUC20120723A-06</strain>
    </source>
</reference>
<dbReference type="EMBL" id="MU266482">
    <property type="protein sequence ID" value="KAH7922524.1"/>
    <property type="molecule type" value="Genomic_DNA"/>
</dbReference>
<proteinExistence type="predicted"/>
<dbReference type="Proteomes" id="UP000790709">
    <property type="component" value="Unassembled WGS sequence"/>
</dbReference>
<evidence type="ECO:0000313" key="2">
    <source>
        <dbReference type="Proteomes" id="UP000790709"/>
    </source>
</evidence>
<accession>A0ACB8BAM4</accession>
<protein>
    <submittedName>
        <fullName evidence="1">Uncharacterized protein</fullName>
    </submittedName>
</protein>
<organism evidence="1 2">
    <name type="scientific">Leucogyrophana mollusca</name>
    <dbReference type="NCBI Taxonomy" id="85980"/>
    <lineage>
        <taxon>Eukaryota</taxon>
        <taxon>Fungi</taxon>
        <taxon>Dikarya</taxon>
        <taxon>Basidiomycota</taxon>
        <taxon>Agaricomycotina</taxon>
        <taxon>Agaricomycetes</taxon>
        <taxon>Agaricomycetidae</taxon>
        <taxon>Boletales</taxon>
        <taxon>Boletales incertae sedis</taxon>
        <taxon>Leucogyrophana</taxon>
    </lineage>
</organism>